<proteinExistence type="predicted"/>
<gene>
    <name evidence="1" type="ORF">S12H4_46772</name>
</gene>
<dbReference type="AlphaFoldDB" id="X1VEW0"/>
<feature type="non-terminal residue" evidence="1">
    <location>
        <position position="1"/>
    </location>
</feature>
<sequence length="29" mass="3414">KKIGEICEKISPPLKEIEEKHFVSCHLYD</sequence>
<evidence type="ECO:0000313" key="1">
    <source>
        <dbReference type="EMBL" id="GAJ05280.1"/>
    </source>
</evidence>
<organism evidence="1">
    <name type="scientific">marine sediment metagenome</name>
    <dbReference type="NCBI Taxonomy" id="412755"/>
    <lineage>
        <taxon>unclassified sequences</taxon>
        <taxon>metagenomes</taxon>
        <taxon>ecological metagenomes</taxon>
    </lineage>
</organism>
<protein>
    <recommendedName>
        <fullName evidence="2">Oligopeptide/dipeptide ABC transporter C-terminal domain-containing protein</fullName>
    </recommendedName>
</protein>
<reference evidence="1" key="1">
    <citation type="journal article" date="2014" name="Front. Microbiol.">
        <title>High frequency of phylogenetically diverse reductive dehalogenase-homologous genes in deep subseafloor sedimentary metagenomes.</title>
        <authorList>
            <person name="Kawai M."/>
            <person name="Futagami T."/>
            <person name="Toyoda A."/>
            <person name="Takaki Y."/>
            <person name="Nishi S."/>
            <person name="Hori S."/>
            <person name="Arai W."/>
            <person name="Tsubouchi T."/>
            <person name="Morono Y."/>
            <person name="Uchiyama I."/>
            <person name="Ito T."/>
            <person name="Fujiyama A."/>
            <person name="Inagaki F."/>
            <person name="Takami H."/>
        </authorList>
    </citation>
    <scope>NUCLEOTIDE SEQUENCE</scope>
    <source>
        <strain evidence="1">Expedition CK06-06</strain>
    </source>
</reference>
<dbReference type="EMBL" id="BARW01029060">
    <property type="protein sequence ID" value="GAJ05280.1"/>
    <property type="molecule type" value="Genomic_DNA"/>
</dbReference>
<accession>X1VEW0</accession>
<evidence type="ECO:0008006" key="2">
    <source>
        <dbReference type="Google" id="ProtNLM"/>
    </source>
</evidence>
<name>X1VEW0_9ZZZZ</name>
<comment type="caution">
    <text evidence="1">The sequence shown here is derived from an EMBL/GenBank/DDBJ whole genome shotgun (WGS) entry which is preliminary data.</text>
</comment>